<feature type="region of interest" description="Disordered" evidence="6">
    <location>
        <begin position="300"/>
        <end position="321"/>
    </location>
</feature>
<evidence type="ECO:0000313" key="9">
    <source>
        <dbReference type="EMBL" id="KKY29566.1"/>
    </source>
</evidence>
<keyword evidence="4 7" id="KW-0472">Membrane</keyword>
<sequence length="384" mass="42994">MPQCGITCVLVVARTNADICNTPRRSKKNDLIAVVLLCALALFANVLRLYSRWYLNSKFDVDDWIMLAVAVLLVPYQTIGEYGNYLAFGVDTWYVPPDDLTNALQLFYIDETLYLTLLGLTKISILFFFLRIFPNDKFRICCWAVMAWVAVSSVLFIFLQILQCLPVDAIWRSWRGDYPGPYRCLDVNSLVYAAAGCSIAQDITILVLPLPLIARLNTSWRRKAGIMAMFSLGAFVLVTSCVRLRYLVLFARSTNPTWDYFDTTIWSAFESAASVIAASLPAIRQYLVRVWPRFFSSSSAGKASARSSEPQPGEMSKWIPLGMSGSSDKTDGAARGIVQGQRGFVSRFLRKTGQRDEHGVDVTELELGDTVRGSVQTEIARAFE</sequence>
<evidence type="ECO:0000256" key="4">
    <source>
        <dbReference type="ARBA" id="ARBA00023136"/>
    </source>
</evidence>
<dbReference type="PANTHER" id="PTHR33048:SF160">
    <property type="entry name" value="SAT4 FAMILY MEMBRANE PROTEIN"/>
    <property type="match status" value="1"/>
</dbReference>
<evidence type="ECO:0000256" key="3">
    <source>
        <dbReference type="ARBA" id="ARBA00022989"/>
    </source>
</evidence>
<evidence type="ECO:0000256" key="2">
    <source>
        <dbReference type="ARBA" id="ARBA00022692"/>
    </source>
</evidence>
<evidence type="ECO:0000256" key="6">
    <source>
        <dbReference type="SAM" id="MobiDB-lite"/>
    </source>
</evidence>
<evidence type="ECO:0000256" key="7">
    <source>
        <dbReference type="SAM" id="Phobius"/>
    </source>
</evidence>
<dbReference type="Pfam" id="PF20684">
    <property type="entry name" value="Fung_rhodopsin"/>
    <property type="match status" value="1"/>
</dbReference>
<reference evidence="9 10" key="2">
    <citation type="submission" date="2015-05" db="EMBL/GenBank/DDBJ databases">
        <authorList>
            <person name="Morales-Cruz A."/>
            <person name="Amrine K.C."/>
            <person name="Cantu D."/>
        </authorList>
    </citation>
    <scope>NUCLEOTIDE SEQUENCE [LARGE SCALE GENOMIC DNA]</scope>
    <source>
        <strain evidence="9">DA912</strain>
    </source>
</reference>
<feature type="transmembrane region" description="Helical" evidence="7">
    <location>
        <begin position="190"/>
        <end position="214"/>
    </location>
</feature>
<proteinExistence type="inferred from homology"/>
<keyword evidence="3 7" id="KW-1133">Transmembrane helix</keyword>
<dbReference type="EMBL" id="LCUC01000692">
    <property type="protein sequence ID" value="KKY29566.1"/>
    <property type="molecule type" value="Genomic_DNA"/>
</dbReference>
<evidence type="ECO:0000259" key="8">
    <source>
        <dbReference type="Pfam" id="PF20684"/>
    </source>
</evidence>
<feature type="transmembrane region" description="Helical" evidence="7">
    <location>
        <begin position="226"/>
        <end position="245"/>
    </location>
</feature>
<dbReference type="PANTHER" id="PTHR33048">
    <property type="entry name" value="PTH11-LIKE INTEGRAL MEMBRANE PROTEIN (AFU_ORTHOLOGUE AFUA_5G11245)"/>
    <property type="match status" value="1"/>
</dbReference>
<feature type="transmembrane region" description="Helical" evidence="7">
    <location>
        <begin position="265"/>
        <end position="283"/>
    </location>
</feature>
<keyword evidence="2 7" id="KW-0812">Transmembrane</keyword>
<comment type="caution">
    <text evidence="9">The sequence shown here is derived from an EMBL/GenBank/DDBJ whole genome shotgun (WGS) entry which is preliminary data.</text>
</comment>
<keyword evidence="10" id="KW-1185">Reference proteome</keyword>
<feature type="transmembrane region" description="Helical" evidence="7">
    <location>
        <begin position="33"/>
        <end position="51"/>
    </location>
</feature>
<dbReference type="Proteomes" id="UP000034680">
    <property type="component" value="Unassembled WGS sequence"/>
</dbReference>
<dbReference type="InterPro" id="IPR049326">
    <property type="entry name" value="Rhodopsin_dom_fungi"/>
</dbReference>
<evidence type="ECO:0000313" key="10">
    <source>
        <dbReference type="Proteomes" id="UP000034680"/>
    </source>
</evidence>
<dbReference type="GO" id="GO:0016020">
    <property type="term" value="C:membrane"/>
    <property type="evidence" value="ECO:0007669"/>
    <property type="project" value="UniProtKB-SubCell"/>
</dbReference>
<name>A0A0G2F5Q6_9PEZI</name>
<comment type="subcellular location">
    <subcellularLocation>
        <location evidence="1">Membrane</location>
        <topology evidence="1">Multi-pass membrane protein</topology>
    </subcellularLocation>
</comment>
<dbReference type="InterPro" id="IPR052337">
    <property type="entry name" value="SAT4-like"/>
</dbReference>
<feature type="domain" description="Rhodopsin" evidence="8">
    <location>
        <begin position="47"/>
        <end position="288"/>
    </location>
</feature>
<protein>
    <submittedName>
        <fullName evidence="9">Putative cfem domain-containing protein</fullName>
    </submittedName>
</protein>
<feature type="transmembrane region" description="Helical" evidence="7">
    <location>
        <begin position="140"/>
        <end position="162"/>
    </location>
</feature>
<reference evidence="9 10" key="1">
    <citation type="submission" date="2015-05" db="EMBL/GenBank/DDBJ databases">
        <title>Distinctive expansion of gene families associated with plant cell wall degradation and secondary metabolism in the genomes of grapevine trunk pathogens.</title>
        <authorList>
            <person name="Lawrence D.P."/>
            <person name="Travadon R."/>
            <person name="Rolshausen P.E."/>
            <person name="Baumgartner K."/>
        </authorList>
    </citation>
    <scope>NUCLEOTIDE SEQUENCE [LARGE SCALE GENOMIC DNA]</scope>
    <source>
        <strain evidence="9">DA912</strain>
    </source>
</reference>
<comment type="similarity">
    <text evidence="5">Belongs to the SAT4 family.</text>
</comment>
<dbReference type="OrthoDB" id="2496787at2759"/>
<feature type="transmembrane region" description="Helical" evidence="7">
    <location>
        <begin position="113"/>
        <end position="133"/>
    </location>
</feature>
<dbReference type="AlphaFoldDB" id="A0A0G2F5Q6"/>
<gene>
    <name evidence="9" type="ORF">UCDDA912_g10504</name>
</gene>
<organism evidence="9 10">
    <name type="scientific">Diaporthe ampelina</name>
    <dbReference type="NCBI Taxonomy" id="1214573"/>
    <lineage>
        <taxon>Eukaryota</taxon>
        <taxon>Fungi</taxon>
        <taxon>Dikarya</taxon>
        <taxon>Ascomycota</taxon>
        <taxon>Pezizomycotina</taxon>
        <taxon>Sordariomycetes</taxon>
        <taxon>Sordariomycetidae</taxon>
        <taxon>Diaporthales</taxon>
        <taxon>Diaporthaceae</taxon>
        <taxon>Diaporthe</taxon>
    </lineage>
</organism>
<evidence type="ECO:0000256" key="5">
    <source>
        <dbReference type="ARBA" id="ARBA00038359"/>
    </source>
</evidence>
<accession>A0A0G2F5Q6</accession>
<evidence type="ECO:0000256" key="1">
    <source>
        <dbReference type="ARBA" id="ARBA00004141"/>
    </source>
</evidence>